<dbReference type="EMBL" id="UXSR01006493">
    <property type="protein sequence ID" value="VDD84514.1"/>
    <property type="molecule type" value="Genomic_DNA"/>
</dbReference>
<organism evidence="3">
    <name type="scientific">Mesocestoides corti</name>
    <name type="common">Flatworm</name>
    <dbReference type="NCBI Taxonomy" id="53468"/>
    <lineage>
        <taxon>Eukaryota</taxon>
        <taxon>Metazoa</taxon>
        <taxon>Spiralia</taxon>
        <taxon>Lophotrochozoa</taxon>
        <taxon>Platyhelminthes</taxon>
        <taxon>Cestoda</taxon>
        <taxon>Eucestoda</taxon>
        <taxon>Cyclophyllidea</taxon>
        <taxon>Mesocestoididae</taxon>
        <taxon>Mesocestoides</taxon>
    </lineage>
</organism>
<proteinExistence type="predicted"/>
<gene>
    <name evidence="1" type="ORF">MCOS_LOCUS10517</name>
</gene>
<reference evidence="3" key="1">
    <citation type="submission" date="2017-02" db="UniProtKB">
        <authorList>
            <consortium name="WormBaseParasite"/>
        </authorList>
    </citation>
    <scope>IDENTIFICATION</scope>
</reference>
<evidence type="ECO:0000313" key="3">
    <source>
        <dbReference type="WBParaSite" id="MCOS_0001051601-mRNA-1"/>
    </source>
</evidence>
<sequence>MSMSSKSSHATSSLATPETQEVAKRIIASSLLKWEWAANSRTEMDLRRRLLIAFTERHARRIRDIAEIAVTTGIDSRKEFNAFYDPLFNFNADDLDDAQVSGVETTKMESLRRANICLNIYSAFFQCLSTDNCSIRSAASRFLAVNVIRLSGMLKSFL</sequence>
<protein>
    <submittedName>
        <fullName evidence="1 3">Uncharacterized protein</fullName>
    </submittedName>
</protein>
<reference evidence="1 2" key="2">
    <citation type="submission" date="2018-10" db="EMBL/GenBank/DDBJ databases">
        <authorList>
            <consortium name="Pathogen Informatics"/>
        </authorList>
    </citation>
    <scope>NUCLEOTIDE SEQUENCE [LARGE SCALE GENOMIC DNA]</scope>
</reference>
<dbReference type="OrthoDB" id="6221880at2759"/>
<dbReference type="Proteomes" id="UP000267029">
    <property type="component" value="Unassembled WGS sequence"/>
</dbReference>
<dbReference type="AlphaFoldDB" id="A0A0R3URL1"/>
<keyword evidence="2" id="KW-1185">Reference proteome</keyword>
<accession>A0A0R3URL1</accession>
<dbReference type="WBParaSite" id="MCOS_0001051601-mRNA-1">
    <property type="protein sequence ID" value="MCOS_0001051601-mRNA-1"/>
    <property type="gene ID" value="MCOS_0001051601"/>
</dbReference>
<evidence type="ECO:0000313" key="2">
    <source>
        <dbReference type="Proteomes" id="UP000267029"/>
    </source>
</evidence>
<name>A0A0R3URL1_MESCO</name>
<evidence type="ECO:0000313" key="1">
    <source>
        <dbReference type="EMBL" id="VDD84514.1"/>
    </source>
</evidence>